<reference evidence="13 14" key="1">
    <citation type="submission" date="2018-01" db="EMBL/GenBank/DDBJ databases">
        <title>Denitrification phenotypes of diverse strains of Pseudomonas stutzeri.</title>
        <authorList>
            <person name="Milligan D.A."/>
            <person name="Bergaust L."/>
            <person name="Bakken L.R."/>
            <person name="Frostegard A."/>
        </authorList>
    </citation>
    <scope>NUCLEOTIDE SEQUENCE [LARGE SCALE GENOMIC DNA]</scope>
    <source>
        <strain evidence="13 14">CCUG 44592</strain>
    </source>
</reference>
<dbReference type="RefSeq" id="WP_102820562.1">
    <property type="nucleotide sequence ID" value="NZ_CP078087.1"/>
</dbReference>
<evidence type="ECO:0000256" key="4">
    <source>
        <dbReference type="ARBA" id="ARBA00022481"/>
    </source>
</evidence>
<comment type="caution">
    <text evidence="13">The sequence shown here is derived from an EMBL/GenBank/DDBJ whole genome shotgun (WGS) entry which is preliminary data.</text>
</comment>
<comment type="subcellular location">
    <subcellularLocation>
        <location evidence="1">Cell inner membrane</location>
        <topology evidence="1">Single-pass membrane protein</topology>
    </subcellularLocation>
</comment>
<dbReference type="GO" id="GO:0005886">
    <property type="term" value="C:plasma membrane"/>
    <property type="evidence" value="ECO:0007669"/>
    <property type="project" value="UniProtKB-SubCell"/>
</dbReference>
<dbReference type="AlphaFoldDB" id="A0A2N8REB5"/>
<evidence type="ECO:0000256" key="7">
    <source>
        <dbReference type="ARBA" id="ARBA00022989"/>
    </source>
</evidence>
<evidence type="ECO:0000256" key="8">
    <source>
        <dbReference type="ARBA" id="ARBA00023136"/>
    </source>
</evidence>
<dbReference type="Gene3D" id="3.55.40.10">
    <property type="entry name" value="minor pseudopilin epsh domain"/>
    <property type="match status" value="1"/>
</dbReference>
<protein>
    <recommendedName>
        <fullName evidence="2">Type II secretion system protein H</fullName>
    </recommendedName>
    <alternativeName>
        <fullName evidence="10">General secretion pathway protein H</fullName>
    </alternativeName>
</protein>
<keyword evidence="6 11" id="KW-0812">Transmembrane</keyword>
<comment type="similarity">
    <text evidence="9">Belongs to the GSP H family.</text>
</comment>
<gene>
    <name evidence="13" type="ORF">CXK99_10450</name>
</gene>
<evidence type="ECO:0000256" key="10">
    <source>
        <dbReference type="ARBA" id="ARBA00030775"/>
    </source>
</evidence>
<dbReference type="Proteomes" id="UP000236003">
    <property type="component" value="Unassembled WGS sequence"/>
</dbReference>
<evidence type="ECO:0000256" key="9">
    <source>
        <dbReference type="ARBA" id="ARBA00025772"/>
    </source>
</evidence>
<dbReference type="Pfam" id="PF12019">
    <property type="entry name" value="GspH"/>
    <property type="match status" value="1"/>
</dbReference>
<evidence type="ECO:0000256" key="2">
    <source>
        <dbReference type="ARBA" id="ARBA00021549"/>
    </source>
</evidence>
<organism evidence="13 14">
    <name type="scientific">Stutzerimonas stutzeri</name>
    <name type="common">Pseudomonas stutzeri</name>
    <dbReference type="NCBI Taxonomy" id="316"/>
    <lineage>
        <taxon>Bacteria</taxon>
        <taxon>Pseudomonadati</taxon>
        <taxon>Pseudomonadota</taxon>
        <taxon>Gammaproteobacteria</taxon>
        <taxon>Pseudomonadales</taxon>
        <taxon>Pseudomonadaceae</taxon>
        <taxon>Stutzerimonas</taxon>
    </lineage>
</organism>
<feature type="domain" description="General secretion pathway GspH" evidence="12">
    <location>
        <begin position="44"/>
        <end position="149"/>
    </location>
</feature>
<keyword evidence="8 11" id="KW-0472">Membrane</keyword>
<evidence type="ECO:0000259" key="12">
    <source>
        <dbReference type="Pfam" id="PF12019"/>
    </source>
</evidence>
<keyword evidence="3" id="KW-1003">Cell membrane</keyword>
<keyword evidence="5" id="KW-0997">Cell inner membrane</keyword>
<dbReference type="InterPro" id="IPR045584">
    <property type="entry name" value="Pilin-like"/>
</dbReference>
<keyword evidence="7 11" id="KW-1133">Transmembrane helix</keyword>
<dbReference type="GO" id="GO:0015628">
    <property type="term" value="P:protein secretion by the type II secretion system"/>
    <property type="evidence" value="ECO:0007669"/>
    <property type="project" value="InterPro"/>
</dbReference>
<dbReference type="GO" id="GO:0015627">
    <property type="term" value="C:type II protein secretion system complex"/>
    <property type="evidence" value="ECO:0007669"/>
    <property type="project" value="InterPro"/>
</dbReference>
<name>A0A2N8REB5_STUST</name>
<feature type="transmembrane region" description="Helical" evidence="11">
    <location>
        <begin position="12"/>
        <end position="32"/>
    </location>
</feature>
<evidence type="ECO:0000256" key="11">
    <source>
        <dbReference type="SAM" id="Phobius"/>
    </source>
</evidence>
<dbReference type="InterPro" id="IPR022346">
    <property type="entry name" value="T2SS_GspH"/>
</dbReference>
<accession>A0A2N8REB5</accession>
<proteinExistence type="inferred from homology"/>
<evidence type="ECO:0000256" key="1">
    <source>
        <dbReference type="ARBA" id="ARBA00004377"/>
    </source>
</evidence>
<evidence type="ECO:0000313" key="14">
    <source>
        <dbReference type="Proteomes" id="UP000236003"/>
    </source>
</evidence>
<evidence type="ECO:0000313" key="13">
    <source>
        <dbReference type="EMBL" id="PNF59429.1"/>
    </source>
</evidence>
<dbReference type="EMBL" id="POUM01000008">
    <property type="protein sequence ID" value="PNF59429.1"/>
    <property type="molecule type" value="Genomic_DNA"/>
</dbReference>
<evidence type="ECO:0000256" key="3">
    <source>
        <dbReference type="ARBA" id="ARBA00022475"/>
    </source>
</evidence>
<evidence type="ECO:0000256" key="6">
    <source>
        <dbReference type="ARBA" id="ARBA00022692"/>
    </source>
</evidence>
<sequence>MKETNTGMSLAELLIIVSIASVASSIALPAFFEFLQHNRLEALVDQLQRQVALARESSVANHHDIELCGTADGAVCEKTWDRGWIIRSPLTGAVLSYYPIEGQQQLRWAGTSNAIRFQTNGTTKFGNGRFFICDHRGEVAWQLVLNRQGRAKRIRGLEKNQQVVKPCA</sequence>
<keyword evidence="4" id="KW-0488">Methylation</keyword>
<dbReference type="SUPFAM" id="SSF54523">
    <property type="entry name" value="Pili subunits"/>
    <property type="match status" value="1"/>
</dbReference>
<evidence type="ECO:0000256" key="5">
    <source>
        <dbReference type="ARBA" id="ARBA00022519"/>
    </source>
</evidence>